<accession>A0A5S4GW02</accession>
<dbReference type="Proteomes" id="UP000305238">
    <property type="component" value="Unassembled WGS sequence"/>
</dbReference>
<gene>
    <name evidence="1" type="ORF">ETD96_20300</name>
</gene>
<name>A0A5S4GW02_9ACTN</name>
<sequence length="313" mass="35036">MAKTTVTVRVEHHVLPLVISYEPPNLDVRFDWVRNGLVDVTGQLIGIWTGAHTGDVHVTLDVRAHSPEQFPPTEEWDEVVEASFASSTGSLAFNWDPEYPDLDLGNPGSYRVRVHARGRERAGRHSGVTPVEDAEQVLLVLWPEAERPEEVIKTTDAVGERLRTPPRDLSAHGNHYADGIKWVCVREGLYRLGDDESGPSTATVSPGIVNGQIAFRIEVTLGAHGRQAPPEQNFDDWDDIIEFSLDVKYAVVHEWDGTRRTDLGNLCQHGPGEYRFRLHTRKRNDLLEHLLQSWPAPLQSSNMLKTTGGLEII</sequence>
<reference evidence="1 2" key="1">
    <citation type="submission" date="2019-05" db="EMBL/GenBank/DDBJ databases">
        <title>Draft genome sequence of Actinomadura geliboluensis A8036.</title>
        <authorList>
            <person name="Saricaoglu S."/>
            <person name="Isik K."/>
        </authorList>
    </citation>
    <scope>NUCLEOTIDE SEQUENCE [LARGE SCALE GENOMIC DNA]</scope>
    <source>
        <strain evidence="1 2">A8036</strain>
    </source>
</reference>
<evidence type="ECO:0000313" key="2">
    <source>
        <dbReference type="Proteomes" id="UP000305238"/>
    </source>
</evidence>
<dbReference type="EMBL" id="VCKZ01000145">
    <property type="protein sequence ID" value="TMR36671.1"/>
    <property type="molecule type" value="Genomic_DNA"/>
</dbReference>
<organism evidence="1 2">
    <name type="scientific">Actinomadura geliboluensis</name>
    <dbReference type="NCBI Taxonomy" id="882440"/>
    <lineage>
        <taxon>Bacteria</taxon>
        <taxon>Bacillati</taxon>
        <taxon>Actinomycetota</taxon>
        <taxon>Actinomycetes</taxon>
        <taxon>Streptosporangiales</taxon>
        <taxon>Thermomonosporaceae</taxon>
        <taxon>Actinomadura</taxon>
    </lineage>
</organism>
<protein>
    <submittedName>
        <fullName evidence="1">Uncharacterized protein</fullName>
    </submittedName>
</protein>
<dbReference type="OrthoDB" id="4485313at2"/>
<proteinExistence type="predicted"/>
<comment type="caution">
    <text evidence="1">The sequence shown here is derived from an EMBL/GenBank/DDBJ whole genome shotgun (WGS) entry which is preliminary data.</text>
</comment>
<keyword evidence="2" id="KW-1185">Reference proteome</keyword>
<evidence type="ECO:0000313" key="1">
    <source>
        <dbReference type="EMBL" id="TMR36671.1"/>
    </source>
</evidence>
<dbReference type="RefSeq" id="WP_138638048.1">
    <property type="nucleotide sequence ID" value="NZ_VCKZ01000145.1"/>
</dbReference>
<dbReference type="AlphaFoldDB" id="A0A5S4GW02"/>